<feature type="domain" description="Retrotransposon gag" evidence="2">
    <location>
        <begin position="3"/>
        <end position="73"/>
    </location>
</feature>
<name>A0A8B8MM10_ABRPR</name>
<evidence type="ECO:0000259" key="2">
    <source>
        <dbReference type="Pfam" id="PF03732"/>
    </source>
</evidence>
<dbReference type="OrthoDB" id="1434223at2759"/>
<organism evidence="3 4">
    <name type="scientific">Abrus precatorius</name>
    <name type="common">Indian licorice</name>
    <name type="synonym">Glycine abrus</name>
    <dbReference type="NCBI Taxonomy" id="3816"/>
    <lineage>
        <taxon>Eukaryota</taxon>
        <taxon>Viridiplantae</taxon>
        <taxon>Streptophyta</taxon>
        <taxon>Embryophyta</taxon>
        <taxon>Tracheophyta</taxon>
        <taxon>Spermatophyta</taxon>
        <taxon>Magnoliopsida</taxon>
        <taxon>eudicotyledons</taxon>
        <taxon>Gunneridae</taxon>
        <taxon>Pentapetalae</taxon>
        <taxon>rosids</taxon>
        <taxon>fabids</taxon>
        <taxon>Fabales</taxon>
        <taxon>Fabaceae</taxon>
        <taxon>Papilionoideae</taxon>
        <taxon>50 kb inversion clade</taxon>
        <taxon>NPAAA clade</taxon>
        <taxon>indigoferoid/millettioid clade</taxon>
        <taxon>Abreae</taxon>
        <taxon>Abrus</taxon>
    </lineage>
</organism>
<evidence type="ECO:0000313" key="4">
    <source>
        <dbReference type="RefSeq" id="XP_027368274.1"/>
    </source>
</evidence>
<dbReference type="RefSeq" id="XP_027368274.1">
    <property type="nucleotide sequence ID" value="XM_027512473.1"/>
</dbReference>
<feature type="region of interest" description="Disordered" evidence="1">
    <location>
        <begin position="107"/>
        <end position="141"/>
    </location>
</feature>
<feature type="compositionally biased region" description="Basic and acidic residues" evidence="1">
    <location>
        <begin position="123"/>
        <end position="132"/>
    </location>
</feature>
<dbReference type="GeneID" id="113874242"/>
<keyword evidence="3" id="KW-1185">Reference proteome</keyword>
<reference evidence="3" key="1">
    <citation type="journal article" date="2019" name="Toxins">
        <title>Detection of Abrin-Like and Prepropulchellin-Like Toxin Genes and Transcripts Using Whole Genome Sequencing and Full-Length Transcript Sequencing of Abrus precatorius.</title>
        <authorList>
            <person name="Hovde B.T."/>
            <person name="Daligault H.E."/>
            <person name="Hanschen E.R."/>
            <person name="Kunde Y.A."/>
            <person name="Johnson M.B."/>
            <person name="Starkenburg S.R."/>
            <person name="Johnson S.L."/>
        </authorList>
    </citation>
    <scope>NUCLEOTIDE SEQUENCE [LARGE SCALE GENOMIC DNA]</scope>
</reference>
<sequence length="141" mass="16917">MVEWTIFRHRFLEKYFPEDIRRRREQEFLTLTQGQMSVGEYAAKFDELSKYCPYFAQADDRSRCSKFESGLRPDIKQAISCHQVQHFPTLVDRCRIYENDTKARQTLWKQSGPHRPAHSFGSRGKEVQEKRKPYFTPTRSY</sequence>
<evidence type="ECO:0000313" key="3">
    <source>
        <dbReference type="Proteomes" id="UP000694853"/>
    </source>
</evidence>
<dbReference type="InterPro" id="IPR005162">
    <property type="entry name" value="Retrotrans_gag_dom"/>
</dbReference>
<dbReference type="KEGG" id="aprc:113874242"/>
<gene>
    <name evidence="4" type="primary">LOC113874242</name>
</gene>
<dbReference type="Proteomes" id="UP000694853">
    <property type="component" value="Unplaced"/>
</dbReference>
<reference evidence="4" key="2">
    <citation type="submission" date="2025-08" db="UniProtKB">
        <authorList>
            <consortium name="RefSeq"/>
        </authorList>
    </citation>
    <scope>IDENTIFICATION</scope>
    <source>
        <tissue evidence="4">Young leaves</tissue>
    </source>
</reference>
<dbReference type="Pfam" id="PF03732">
    <property type="entry name" value="Retrotrans_gag"/>
    <property type="match status" value="1"/>
</dbReference>
<evidence type="ECO:0000256" key="1">
    <source>
        <dbReference type="SAM" id="MobiDB-lite"/>
    </source>
</evidence>
<protein>
    <submittedName>
        <fullName evidence="4">Uncharacterized protein LOC113874242</fullName>
    </submittedName>
</protein>
<proteinExistence type="predicted"/>
<dbReference type="AlphaFoldDB" id="A0A8B8MM10"/>
<accession>A0A8B8MM10</accession>